<dbReference type="EMBL" id="HACG01035170">
    <property type="protein sequence ID" value="CEK82035.1"/>
    <property type="molecule type" value="Transcribed_RNA"/>
</dbReference>
<proteinExistence type="predicted"/>
<sequence>MPNVDKLENMISVCMICQLSQHGSRKVLSQKSPKQYCKVTSNSVAKDNIGL</sequence>
<accession>A0A0B7AQ54</accession>
<organism evidence="1">
    <name type="scientific">Arion vulgaris</name>
    <dbReference type="NCBI Taxonomy" id="1028688"/>
    <lineage>
        <taxon>Eukaryota</taxon>
        <taxon>Metazoa</taxon>
        <taxon>Spiralia</taxon>
        <taxon>Lophotrochozoa</taxon>
        <taxon>Mollusca</taxon>
        <taxon>Gastropoda</taxon>
        <taxon>Heterobranchia</taxon>
        <taxon>Euthyneura</taxon>
        <taxon>Panpulmonata</taxon>
        <taxon>Eupulmonata</taxon>
        <taxon>Stylommatophora</taxon>
        <taxon>Helicina</taxon>
        <taxon>Arionoidea</taxon>
        <taxon>Arionidae</taxon>
        <taxon>Arion</taxon>
    </lineage>
</organism>
<gene>
    <name evidence="1" type="primary">ORF129288</name>
</gene>
<dbReference type="AlphaFoldDB" id="A0A0B7AQ54"/>
<reference evidence="1" key="1">
    <citation type="submission" date="2014-12" db="EMBL/GenBank/DDBJ databases">
        <title>Insight into the proteome of Arion vulgaris.</title>
        <authorList>
            <person name="Aradska J."/>
            <person name="Bulat T."/>
            <person name="Smidak R."/>
            <person name="Sarate P."/>
            <person name="Gangsoo J."/>
            <person name="Sialana F."/>
            <person name="Bilban M."/>
            <person name="Lubec G."/>
        </authorList>
    </citation>
    <scope>NUCLEOTIDE SEQUENCE</scope>
    <source>
        <tissue evidence="1">Skin</tissue>
    </source>
</reference>
<name>A0A0B7AQ54_9EUPU</name>
<protein>
    <submittedName>
        <fullName evidence="1">Uncharacterized protein</fullName>
    </submittedName>
</protein>
<evidence type="ECO:0000313" key="1">
    <source>
        <dbReference type="EMBL" id="CEK82035.1"/>
    </source>
</evidence>